<feature type="binding site" evidence="13">
    <location>
        <position position="152"/>
    </location>
    <ligand>
        <name>(2R)-3-phosphoglycerate</name>
        <dbReference type="ChEBI" id="CHEBI:58272"/>
    </ligand>
</feature>
<comment type="subcellular location">
    <subcellularLocation>
        <location evidence="12">Cytoplasm</location>
    </subcellularLocation>
</comment>
<evidence type="ECO:0000256" key="10">
    <source>
        <dbReference type="ARBA" id="ARBA00022840"/>
    </source>
</evidence>
<dbReference type="SUPFAM" id="SSF53748">
    <property type="entry name" value="Phosphoglycerate kinase"/>
    <property type="match status" value="1"/>
</dbReference>
<feature type="binding site" evidence="13">
    <location>
        <position position="119"/>
    </location>
    <ligand>
        <name>(2R)-3-phosphoglycerate</name>
        <dbReference type="ChEBI" id="CHEBI:58272"/>
    </ligand>
</feature>
<dbReference type="FunFam" id="3.40.50.1260:FF:000003">
    <property type="entry name" value="Phosphoglycerate kinase"/>
    <property type="match status" value="1"/>
</dbReference>
<evidence type="ECO:0000313" key="17">
    <source>
        <dbReference type="Proteomes" id="UP000004793"/>
    </source>
</evidence>
<dbReference type="PIRSF" id="PIRSF000724">
    <property type="entry name" value="Pgk"/>
    <property type="match status" value="1"/>
</dbReference>
<dbReference type="PANTHER" id="PTHR11406">
    <property type="entry name" value="PHOSPHOGLYCERATE KINASE"/>
    <property type="match status" value="1"/>
</dbReference>
<reference evidence="16 17" key="1">
    <citation type="submission" date="2011-01" db="EMBL/GenBank/DDBJ databases">
        <title>Whole genome sequence of Caldisericum exile AZM16c01.</title>
        <authorList>
            <person name="Narita-Yamada S."/>
            <person name="Kawakoshi A."/>
            <person name="Nakamura S."/>
            <person name="Sasagawa M."/>
            <person name="Fukada J."/>
            <person name="Sekine M."/>
            <person name="Kato Y."/>
            <person name="Fukai R."/>
            <person name="Sasaki K."/>
            <person name="Hanamaki A."/>
            <person name="Narita H."/>
            <person name="Konno Y."/>
            <person name="Mori K."/>
            <person name="Yamazaki S."/>
            <person name="Suzuki K."/>
            <person name="Fujita N."/>
        </authorList>
    </citation>
    <scope>NUCLEOTIDE SEQUENCE [LARGE SCALE GENOMIC DNA]</scope>
    <source>
        <strain evidence="17">DSM 21853 / NBRC 104410 / AZM16c01</strain>
    </source>
</reference>
<feature type="binding site" evidence="12">
    <location>
        <position position="37"/>
    </location>
    <ligand>
        <name>substrate</name>
    </ligand>
</feature>
<feature type="binding site" evidence="12 14">
    <location>
        <position position="324"/>
    </location>
    <ligand>
        <name>ATP</name>
        <dbReference type="ChEBI" id="CHEBI:30616"/>
    </ligand>
</feature>
<dbReference type="HAMAP" id="MF_00145">
    <property type="entry name" value="Phosphoglyc_kinase"/>
    <property type="match status" value="1"/>
</dbReference>
<name>A0A7U6GE87_CALEA</name>
<dbReference type="GO" id="GO:0005829">
    <property type="term" value="C:cytosol"/>
    <property type="evidence" value="ECO:0007669"/>
    <property type="project" value="TreeGrafter"/>
</dbReference>
<evidence type="ECO:0000256" key="5">
    <source>
        <dbReference type="ARBA" id="ARBA00013061"/>
    </source>
</evidence>
<keyword evidence="17" id="KW-1185">Reference proteome</keyword>
<evidence type="ECO:0000313" key="16">
    <source>
        <dbReference type="EMBL" id="BAL80775.1"/>
    </source>
</evidence>
<evidence type="ECO:0000256" key="13">
    <source>
        <dbReference type="PIRSR" id="PIRSR000724-1"/>
    </source>
</evidence>
<proteinExistence type="inferred from homology"/>
<evidence type="ECO:0000256" key="3">
    <source>
        <dbReference type="ARBA" id="ARBA00008982"/>
    </source>
</evidence>
<dbReference type="PROSITE" id="PS00111">
    <property type="entry name" value="PGLYCERATE_KINASE"/>
    <property type="match status" value="1"/>
</dbReference>
<dbReference type="RefSeq" id="WP_014453179.1">
    <property type="nucleotide sequence ID" value="NC_017096.1"/>
</dbReference>
<organism evidence="16 17">
    <name type="scientific">Caldisericum exile (strain DSM 21853 / NBRC 104410 / AZM16c01)</name>
    <dbReference type="NCBI Taxonomy" id="511051"/>
    <lineage>
        <taxon>Bacteria</taxon>
        <taxon>Pseudomonadati</taxon>
        <taxon>Caldisericota/Cryosericota group</taxon>
        <taxon>Caldisericota</taxon>
        <taxon>Caldisericia</taxon>
        <taxon>Caldisericales</taxon>
        <taxon>Caldisericaceae</taxon>
        <taxon>Caldisericum</taxon>
    </lineage>
</organism>
<evidence type="ECO:0000256" key="8">
    <source>
        <dbReference type="ARBA" id="ARBA00022741"/>
    </source>
</evidence>
<dbReference type="InterPro" id="IPR036043">
    <property type="entry name" value="Phosphoglycerate_kinase_sf"/>
</dbReference>
<dbReference type="InterPro" id="IPR001576">
    <property type="entry name" value="Phosphoglycerate_kinase"/>
</dbReference>
<keyword evidence="10 12" id="KW-0067">ATP-binding</keyword>
<keyword evidence="11 12" id="KW-0324">Glycolysis</keyword>
<accession>A0A7U6GE87</accession>
<feature type="binding site" evidence="12 13">
    <location>
        <begin position="21"/>
        <end position="23"/>
    </location>
    <ligand>
        <name>substrate</name>
    </ligand>
</feature>
<feature type="binding site" evidence="12">
    <location>
        <position position="119"/>
    </location>
    <ligand>
        <name>substrate</name>
    </ligand>
</feature>
<dbReference type="GO" id="GO:0005524">
    <property type="term" value="F:ATP binding"/>
    <property type="evidence" value="ECO:0007669"/>
    <property type="project" value="UniProtKB-KW"/>
</dbReference>
<dbReference type="InterPro" id="IPR015911">
    <property type="entry name" value="Phosphoglycerate_kinase_CS"/>
</dbReference>
<dbReference type="GO" id="GO:0006094">
    <property type="term" value="P:gluconeogenesis"/>
    <property type="evidence" value="ECO:0007669"/>
    <property type="project" value="TreeGrafter"/>
</dbReference>
<feature type="binding site" evidence="12 14">
    <location>
        <position position="202"/>
    </location>
    <ligand>
        <name>ATP</name>
        <dbReference type="ChEBI" id="CHEBI:30616"/>
    </ligand>
</feature>
<dbReference type="Pfam" id="PF00162">
    <property type="entry name" value="PGK"/>
    <property type="match status" value="1"/>
</dbReference>
<gene>
    <name evidence="12 16" type="primary">pgk</name>
    <name evidence="16" type="ordered locus">CSE_06490</name>
</gene>
<dbReference type="Gene3D" id="3.40.50.1260">
    <property type="entry name" value="Phosphoglycerate kinase, N-terminal domain"/>
    <property type="match status" value="2"/>
</dbReference>
<dbReference type="CDD" id="cd00318">
    <property type="entry name" value="Phosphoglycerate_kinase"/>
    <property type="match status" value="1"/>
</dbReference>
<comment type="pathway">
    <text evidence="2 12">Carbohydrate degradation; glycolysis; pyruvate from D-glyceraldehyde 3-phosphate: step 2/5.</text>
</comment>
<feature type="binding site" evidence="12">
    <location>
        <position position="152"/>
    </location>
    <ligand>
        <name>substrate</name>
    </ligand>
</feature>
<dbReference type="GO" id="GO:0004618">
    <property type="term" value="F:phosphoglycerate kinase activity"/>
    <property type="evidence" value="ECO:0007669"/>
    <property type="project" value="UniProtKB-UniRule"/>
</dbReference>
<evidence type="ECO:0000256" key="12">
    <source>
        <dbReference type="HAMAP-Rule" id="MF_00145"/>
    </source>
</evidence>
<dbReference type="AlphaFoldDB" id="A0A7U6GE87"/>
<comment type="similarity">
    <text evidence="3 12 15">Belongs to the phosphoglycerate kinase family.</text>
</comment>
<dbReference type="EMBL" id="AP012051">
    <property type="protein sequence ID" value="BAL80775.1"/>
    <property type="molecule type" value="Genomic_DNA"/>
</dbReference>
<protein>
    <recommendedName>
        <fullName evidence="6 12">Phosphoglycerate kinase</fullName>
        <ecNumber evidence="5 12">2.7.2.3</ecNumber>
    </recommendedName>
</protein>
<keyword evidence="8 12" id="KW-0547">Nucleotide-binding</keyword>
<evidence type="ECO:0000256" key="4">
    <source>
        <dbReference type="ARBA" id="ARBA00011245"/>
    </source>
</evidence>
<evidence type="ECO:0000256" key="15">
    <source>
        <dbReference type="RuleBase" id="RU000532"/>
    </source>
</evidence>
<sequence>MNKKTLRDVDITNKRVLVRVDFNVPITKDGKVLDDFRILSVLPTINYLRERNAKVVLMSHLGRPKGRDESLKMDPVAKALEELGGFKVYKLDDCIGENVKKFIDETLKTGEVVLLENLRFNKGEEDNDPEFAKALASLGDIFVNDAFATAHRVAASTVGITQYLPAVAGILMEKEIATLSKLLESPEHPYIAVLGGAKVSDKIGLIKNLLTKVDEILIGGGMCFTFLKVKGYNIGRSLCEDDKLDVAKSLLEEAKARGVKIVLPVDVISATEVKEEGYAGIFDIEDMKSDLVGVDIGPKTVKLFENELSKAKTIVWNGPLGVFEIEKFAQGTFETAKLIGGLEGVTTVAGGGETVAAFRKFNLQDKITHLSTGGGAFLEFLEGKVLPAVDALNDKE</sequence>
<evidence type="ECO:0000256" key="14">
    <source>
        <dbReference type="PIRSR" id="PIRSR000724-2"/>
    </source>
</evidence>
<evidence type="ECO:0000256" key="1">
    <source>
        <dbReference type="ARBA" id="ARBA00000642"/>
    </source>
</evidence>
<evidence type="ECO:0000256" key="7">
    <source>
        <dbReference type="ARBA" id="ARBA00022679"/>
    </source>
</evidence>
<evidence type="ECO:0000256" key="2">
    <source>
        <dbReference type="ARBA" id="ARBA00004838"/>
    </source>
</evidence>
<evidence type="ECO:0000256" key="9">
    <source>
        <dbReference type="ARBA" id="ARBA00022777"/>
    </source>
</evidence>
<dbReference type="OrthoDB" id="9808460at2"/>
<dbReference type="PRINTS" id="PR00477">
    <property type="entry name" value="PHGLYCKINASE"/>
</dbReference>
<comment type="catalytic activity">
    <reaction evidence="1 12 15">
        <text>(2R)-3-phosphoglycerate + ATP = (2R)-3-phospho-glyceroyl phosphate + ADP</text>
        <dbReference type="Rhea" id="RHEA:14801"/>
        <dbReference type="ChEBI" id="CHEBI:30616"/>
        <dbReference type="ChEBI" id="CHEBI:57604"/>
        <dbReference type="ChEBI" id="CHEBI:58272"/>
        <dbReference type="ChEBI" id="CHEBI:456216"/>
        <dbReference type="EC" id="2.7.2.3"/>
    </reaction>
</comment>
<feature type="binding site" evidence="13">
    <location>
        <position position="37"/>
    </location>
    <ligand>
        <name>(2R)-3-phosphoglycerate</name>
        <dbReference type="ChEBI" id="CHEBI:58272"/>
    </ligand>
</feature>
<keyword evidence="7 12" id="KW-0808">Transferase</keyword>
<dbReference type="KEGG" id="cex:CSE_06490"/>
<feature type="binding site" evidence="12 13">
    <location>
        <begin position="60"/>
        <end position="63"/>
    </location>
    <ligand>
        <name>substrate</name>
    </ligand>
</feature>
<feature type="binding site" evidence="12">
    <location>
        <begin position="351"/>
        <end position="354"/>
    </location>
    <ligand>
        <name>ATP</name>
        <dbReference type="ChEBI" id="CHEBI:30616"/>
    </ligand>
</feature>
<keyword evidence="12" id="KW-0963">Cytoplasm</keyword>
<dbReference type="UniPathway" id="UPA00109">
    <property type="reaction ID" value="UER00185"/>
</dbReference>
<dbReference type="EC" id="2.7.2.3" evidence="5 12"/>
<dbReference type="InterPro" id="IPR015824">
    <property type="entry name" value="Phosphoglycerate_kinase_N"/>
</dbReference>
<keyword evidence="9 12" id="KW-0418">Kinase</keyword>
<comment type="subunit">
    <text evidence="4 12">Monomer.</text>
</comment>
<dbReference type="PANTHER" id="PTHR11406:SF23">
    <property type="entry name" value="PHOSPHOGLYCERATE KINASE 1, CHLOROPLASTIC-RELATED"/>
    <property type="match status" value="1"/>
</dbReference>
<dbReference type="Proteomes" id="UP000004793">
    <property type="component" value="Chromosome"/>
</dbReference>
<dbReference type="FunFam" id="3.40.50.1260:FF:000006">
    <property type="entry name" value="Phosphoglycerate kinase"/>
    <property type="match status" value="1"/>
</dbReference>
<dbReference type="GO" id="GO:0006096">
    <property type="term" value="P:glycolytic process"/>
    <property type="evidence" value="ECO:0007669"/>
    <property type="project" value="UniProtKB-UniRule"/>
</dbReference>
<evidence type="ECO:0000256" key="11">
    <source>
        <dbReference type="ARBA" id="ARBA00023152"/>
    </source>
</evidence>
<feature type="binding site" evidence="12 14">
    <location>
        <position position="293"/>
    </location>
    <ligand>
        <name>ATP</name>
        <dbReference type="ChEBI" id="CHEBI:30616"/>
    </ligand>
</feature>
<evidence type="ECO:0000256" key="6">
    <source>
        <dbReference type="ARBA" id="ARBA00016471"/>
    </source>
</evidence>
<dbReference type="GO" id="GO:0043531">
    <property type="term" value="F:ADP binding"/>
    <property type="evidence" value="ECO:0007669"/>
    <property type="project" value="TreeGrafter"/>
</dbReference>